<feature type="region of interest" description="Disordered" evidence="6">
    <location>
        <begin position="1489"/>
        <end position="1520"/>
    </location>
</feature>
<comment type="subcellular location">
    <subcellularLocation>
        <location evidence="1">Membrane</location>
    </subcellularLocation>
</comment>
<feature type="transmembrane region" description="Helical" evidence="7">
    <location>
        <begin position="237"/>
        <end position="262"/>
    </location>
</feature>
<gene>
    <name evidence="11" type="ORF">K470DRAFT_275722</name>
</gene>
<protein>
    <submittedName>
        <fullName evidence="11">Glycosyltransferase family 1 protein</fullName>
    </submittedName>
</protein>
<feature type="transmembrane region" description="Helical" evidence="7">
    <location>
        <begin position="164"/>
        <end position="183"/>
    </location>
</feature>
<dbReference type="PANTHER" id="PTHR48050">
    <property type="entry name" value="STEROL 3-BETA-GLUCOSYLTRANSFERASE"/>
    <property type="match status" value="1"/>
</dbReference>
<keyword evidence="4 7" id="KW-1133">Transmembrane helix</keyword>
<dbReference type="InterPro" id="IPR004276">
    <property type="entry name" value="GlycoTrans_28_N"/>
</dbReference>
<dbReference type="GO" id="GO:0005975">
    <property type="term" value="P:carbohydrate metabolic process"/>
    <property type="evidence" value="ECO:0007669"/>
    <property type="project" value="InterPro"/>
</dbReference>
<feature type="transmembrane region" description="Helical" evidence="7">
    <location>
        <begin position="84"/>
        <end position="111"/>
    </location>
</feature>
<proteinExistence type="predicted"/>
<feature type="transmembrane region" description="Helical" evidence="7">
    <location>
        <begin position="12"/>
        <end position="35"/>
    </location>
</feature>
<evidence type="ECO:0000256" key="3">
    <source>
        <dbReference type="ARBA" id="ARBA00022692"/>
    </source>
</evidence>
<dbReference type="InterPro" id="IPR002213">
    <property type="entry name" value="UDP_glucos_trans"/>
</dbReference>
<dbReference type="Proteomes" id="UP000799421">
    <property type="component" value="Unassembled WGS sequence"/>
</dbReference>
<dbReference type="InterPro" id="IPR013057">
    <property type="entry name" value="AA_transpt_TM"/>
</dbReference>
<keyword evidence="3 7" id="KW-0812">Transmembrane</keyword>
<dbReference type="PANTHER" id="PTHR48050:SF13">
    <property type="entry name" value="STEROL 3-BETA-GLUCOSYLTRANSFERASE UGT80A2"/>
    <property type="match status" value="1"/>
</dbReference>
<evidence type="ECO:0000256" key="7">
    <source>
        <dbReference type="SAM" id="Phobius"/>
    </source>
</evidence>
<dbReference type="SUPFAM" id="SSF53756">
    <property type="entry name" value="UDP-Glycosyltransferase/glycogen phosphorylase"/>
    <property type="match status" value="1"/>
</dbReference>
<reference evidence="11" key="1">
    <citation type="journal article" date="2020" name="Stud. Mycol.">
        <title>101 Dothideomycetes genomes: a test case for predicting lifestyles and emergence of pathogens.</title>
        <authorList>
            <person name="Haridas S."/>
            <person name="Albert R."/>
            <person name="Binder M."/>
            <person name="Bloem J."/>
            <person name="Labutti K."/>
            <person name="Salamov A."/>
            <person name="Andreopoulos B."/>
            <person name="Baker S."/>
            <person name="Barry K."/>
            <person name="Bills G."/>
            <person name="Bluhm B."/>
            <person name="Cannon C."/>
            <person name="Castanera R."/>
            <person name="Culley D."/>
            <person name="Daum C."/>
            <person name="Ezra D."/>
            <person name="Gonzalez J."/>
            <person name="Henrissat B."/>
            <person name="Kuo A."/>
            <person name="Liang C."/>
            <person name="Lipzen A."/>
            <person name="Lutzoni F."/>
            <person name="Magnuson J."/>
            <person name="Mondo S."/>
            <person name="Nolan M."/>
            <person name="Ohm R."/>
            <person name="Pangilinan J."/>
            <person name="Park H.-J."/>
            <person name="Ramirez L."/>
            <person name="Alfaro M."/>
            <person name="Sun H."/>
            <person name="Tritt A."/>
            <person name="Yoshinaga Y."/>
            <person name="Zwiers L.-H."/>
            <person name="Turgeon B."/>
            <person name="Goodwin S."/>
            <person name="Spatafora J."/>
            <person name="Crous P."/>
            <person name="Grigoriev I."/>
        </authorList>
    </citation>
    <scope>NUCLEOTIDE SEQUENCE</scope>
    <source>
        <strain evidence="11">CBS 480.64</strain>
    </source>
</reference>
<evidence type="ECO:0000313" key="12">
    <source>
        <dbReference type="Proteomes" id="UP000799421"/>
    </source>
</evidence>
<keyword evidence="2 11" id="KW-0808">Transferase</keyword>
<dbReference type="GO" id="GO:0016020">
    <property type="term" value="C:membrane"/>
    <property type="evidence" value="ECO:0007669"/>
    <property type="project" value="UniProtKB-SubCell"/>
</dbReference>
<evidence type="ECO:0000256" key="4">
    <source>
        <dbReference type="ARBA" id="ARBA00022989"/>
    </source>
</evidence>
<dbReference type="FunFam" id="3.40.50.2000:FF:000100">
    <property type="entry name" value="Glycosyltransferase family 1 protein"/>
    <property type="match status" value="1"/>
</dbReference>
<dbReference type="InterPro" id="IPR003903">
    <property type="entry name" value="UIM_dom"/>
</dbReference>
<feature type="compositionally biased region" description="Basic residues" evidence="6">
    <location>
        <begin position="1179"/>
        <end position="1188"/>
    </location>
</feature>
<dbReference type="Pfam" id="PF01490">
    <property type="entry name" value="Aa_trans"/>
    <property type="match status" value="1"/>
</dbReference>
<dbReference type="PROSITE" id="PS50330">
    <property type="entry name" value="UIM"/>
    <property type="match status" value="1"/>
</dbReference>
<sequence length="1541" mass="167524">MSPRRKTAGRGSASWTSSVVNLVNTIVGAGVLAMPHAMSNMGVALGILVILWAALTSGFGLYLQTKCARYLERGGSSFFALSQITYPNAAILFDGAIAVKCFGVGVSYLIIIGDLMPGVAKGLGWHEGQAAYLVDRHFWVTAFMLIVIPLSFLRRLDSLKYTSLVALVSIAYLVVLVVYHFAAGDTLDRRGEVNWMHWQGPVSSLASFPIIVFAYTCHQNMFSVLNEIADDSPRNTASVVVTSVGSAAAIYVLVAITGYLSFGSAVAGNIVSQYIPSTASTIGRAAIVVLVVFSYPLQVHPCRASVDAVLRWRPRKRTSAANNDSNQREEMSEVRFAILTTAIIVLSYACAVTINSLDKVLAYVGSTGSTCISFILPGLFYYKISSPDSPHHQRLLKDEDEEYESPTRRDITTPWVTKSRERNQRMLRDAALALAVYGVVVMVAGQCALAIMPNPPDLAAQAAAESIFEQAGAALSGDRDGHTLAGQNAPLDPPADNNHVIPPPAYGEHYGQVKDDESGLGTDARVGTDGRVNIRISQKDHKLANLLHPVLKRHRDAEERKEPPPGYIPGDEGVPPMNVVVHVVGSQGDVQPFVALGKALKERFDHRVRLATHPVFQDFVTKNGLEFFSIGADPAELMAFMVKNPGLMPGFDTLRRGEVGKRRREVAEYIKGCWRSCYEAGNGLGAEANDKTVEDWSSHRPFVADCIVANPPSFAHIHCAEKLGIPLHIMFTMPYSPTQEFPHPLANIQSSNADPHLTNYISYGLVDMLTWQGLGDVVNTFRTRTLGLEPLSLMWAPGILQKLRIPHTYCWSPSLIPKPKDWGPQISVSGFFFLKTPSAYTPSPSLQRFLSSGPPPIYIGFGSIVISDPNAMTQLILAAVHLTGQRALISQGWGGLGAADPLPDNIFMLDSVPHDWLFQHVSCVIHHGGAGTTAAGIAAGKPTVIVPFFGDQMFWGSMVSKAGAGPPPIPHKSLTATNLADAIKTCLHPDSVAKARELSRRISCEDGTRTAAETFHRMLDLDSLRCSVFPAKPAVWRVKRTQVRLSAFAACTLAKAGLLDFSELKLFRAREYEVDQGPYGPIIGGATAILGTMGAMAMGLADMPVETLKALKIHPEGGRKRQASSPGGTGNDDPGSGDKKKASPGGTGKNNDPLGGKHERRPTSPGRKSFNVHESLAKIRGRSPRHGRAQSADPGGRSVPAGGNAVDTALHTASGIQKILSAGLSSPLDFTLSLTKGFHNMPKLYGDETVRTPDKVVDFKSGIKTAGKEFGLNMYDGISGLVTQPARGFAKEGAAGLLKGFGRGVGGVILKPGAAVFGIPAYTMQGVAREVGRLFGVGVEGYVIAARVEEGYREWSAATEGEKAEVVRQWNLLKEHLKKKKNPDEVLMGLLRERRRKRREHFARWRGRCGDRECGFCGRNAEGEMTEELVRGANGQEVEEEEMTLERLEERDLATAIQNSLDVQEREASGARRDDEDLEAAIRESLRERDAGVSLQGTRREDFERQHRNGEKSQQELEEERVVLEYVKKQSLLEKEYREKM</sequence>
<dbReference type="GO" id="GO:0016906">
    <property type="term" value="F:sterol 3-beta-glucosyltransferase activity"/>
    <property type="evidence" value="ECO:0007669"/>
    <property type="project" value="UniProtKB-ARBA"/>
</dbReference>
<feature type="domain" description="Glycosyltransferase family 28 N-terminal" evidence="9">
    <location>
        <begin position="579"/>
        <end position="741"/>
    </location>
</feature>
<dbReference type="InterPro" id="IPR010610">
    <property type="entry name" value="EryCIII-like_C"/>
</dbReference>
<dbReference type="Pfam" id="PF06722">
    <property type="entry name" value="EryCIII-like_C"/>
    <property type="match status" value="1"/>
</dbReference>
<evidence type="ECO:0000256" key="6">
    <source>
        <dbReference type="SAM" id="MobiDB-lite"/>
    </source>
</evidence>
<name>A0A6A7C3Q5_9PEZI</name>
<dbReference type="InterPro" id="IPR050426">
    <property type="entry name" value="Glycosyltransferase_28"/>
</dbReference>
<feature type="domain" description="Amino acid transporter transmembrane" evidence="8">
    <location>
        <begin position="12"/>
        <end position="395"/>
    </location>
</feature>
<feature type="region of interest" description="Disordered" evidence="6">
    <location>
        <begin position="1115"/>
        <end position="1203"/>
    </location>
</feature>
<organism evidence="11 12">
    <name type="scientific">Piedraia hortae CBS 480.64</name>
    <dbReference type="NCBI Taxonomy" id="1314780"/>
    <lineage>
        <taxon>Eukaryota</taxon>
        <taxon>Fungi</taxon>
        <taxon>Dikarya</taxon>
        <taxon>Ascomycota</taxon>
        <taxon>Pezizomycotina</taxon>
        <taxon>Dothideomycetes</taxon>
        <taxon>Dothideomycetidae</taxon>
        <taxon>Capnodiales</taxon>
        <taxon>Piedraiaceae</taxon>
        <taxon>Piedraia</taxon>
    </lineage>
</organism>
<dbReference type="Gene3D" id="3.40.50.2000">
    <property type="entry name" value="Glycogen Phosphorylase B"/>
    <property type="match status" value="2"/>
</dbReference>
<feature type="transmembrane region" description="Helical" evidence="7">
    <location>
        <begin position="274"/>
        <end position="295"/>
    </location>
</feature>
<evidence type="ECO:0000259" key="8">
    <source>
        <dbReference type="Pfam" id="PF01490"/>
    </source>
</evidence>
<evidence type="ECO:0000259" key="9">
    <source>
        <dbReference type="Pfam" id="PF03033"/>
    </source>
</evidence>
<accession>A0A6A7C3Q5</accession>
<feature type="transmembrane region" description="Helical" evidence="7">
    <location>
        <begin position="336"/>
        <end position="354"/>
    </location>
</feature>
<feature type="domain" description="Erythromycin biosynthesis protein CIII-like C-terminal" evidence="10">
    <location>
        <begin position="901"/>
        <end position="990"/>
    </location>
</feature>
<feature type="transmembrane region" description="Helical" evidence="7">
    <location>
        <begin position="41"/>
        <end position="63"/>
    </location>
</feature>
<feature type="transmembrane region" description="Helical" evidence="7">
    <location>
        <begin position="195"/>
        <end position="216"/>
    </location>
</feature>
<feature type="transmembrane region" description="Helical" evidence="7">
    <location>
        <begin position="360"/>
        <end position="382"/>
    </location>
</feature>
<feature type="compositionally biased region" description="Basic and acidic residues" evidence="6">
    <location>
        <begin position="1498"/>
        <end position="1520"/>
    </location>
</feature>
<dbReference type="OrthoDB" id="5835829at2759"/>
<dbReference type="EMBL" id="MU005968">
    <property type="protein sequence ID" value="KAF2862120.1"/>
    <property type="molecule type" value="Genomic_DNA"/>
</dbReference>
<evidence type="ECO:0000259" key="10">
    <source>
        <dbReference type="Pfam" id="PF06722"/>
    </source>
</evidence>
<keyword evidence="12" id="KW-1185">Reference proteome</keyword>
<evidence type="ECO:0000256" key="5">
    <source>
        <dbReference type="ARBA" id="ARBA00023136"/>
    </source>
</evidence>
<keyword evidence="5 7" id="KW-0472">Membrane</keyword>
<evidence type="ECO:0000256" key="2">
    <source>
        <dbReference type="ARBA" id="ARBA00022679"/>
    </source>
</evidence>
<feature type="transmembrane region" description="Helical" evidence="7">
    <location>
        <begin position="430"/>
        <end position="452"/>
    </location>
</feature>
<dbReference type="FunFam" id="3.40.50.2000:FF:000009">
    <property type="entry name" value="Sterol 3-beta-glucosyltransferase UGT80A2"/>
    <property type="match status" value="1"/>
</dbReference>
<feature type="transmembrane region" description="Helical" evidence="7">
    <location>
        <begin position="131"/>
        <end position="152"/>
    </location>
</feature>
<dbReference type="CDD" id="cd03784">
    <property type="entry name" value="GT1_Gtf-like"/>
    <property type="match status" value="1"/>
</dbReference>
<evidence type="ECO:0000313" key="11">
    <source>
        <dbReference type="EMBL" id="KAF2862120.1"/>
    </source>
</evidence>
<dbReference type="Pfam" id="PF03033">
    <property type="entry name" value="Glyco_transf_28"/>
    <property type="match status" value="1"/>
</dbReference>
<evidence type="ECO:0000256" key="1">
    <source>
        <dbReference type="ARBA" id="ARBA00004370"/>
    </source>
</evidence>